<dbReference type="Proteomes" id="UP000198748">
    <property type="component" value="Unassembled WGS sequence"/>
</dbReference>
<proteinExistence type="predicted"/>
<sequence>MSLFIAFTLGINWVLKSDFQKIDKSDPYVGFSSHPLKPFKYVKLHGSGFGLTEIRTDKAPELKLFIDPKYLDWKVANDTLTIFYKEDWKRNNMVIGADYESRPSIYVFTPQLAGIYSDQIRTRIMRAKTPHLDIQQNGDGMLVMRSEIPEIKASIKNNGYMRFHGSNAPLNADITVADSSSFQSDKDIFKHLNTSIDSTAHLNVPGSLIQKLK</sequence>
<reference evidence="3" key="1">
    <citation type="submission" date="2016-10" db="EMBL/GenBank/DDBJ databases">
        <authorList>
            <person name="Varghese N."/>
            <person name="Submissions S."/>
        </authorList>
    </citation>
    <scope>NUCLEOTIDE SEQUENCE [LARGE SCALE GENOMIC DNA]</scope>
    <source>
        <strain evidence="3">DSM 25329</strain>
    </source>
</reference>
<protein>
    <recommendedName>
        <fullName evidence="1">Putative auto-transporter adhesin head GIN domain-containing protein</fullName>
    </recommendedName>
</protein>
<evidence type="ECO:0000313" key="3">
    <source>
        <dbReference type="Proteomes" id="UP000198748"/>
    </source>
</evidence>
<gene>
    <name evidence="2" type="ORF">SAMN04487996_122110</name>
</gene>
<organism evidence="2 3">
    <name type="scientific">Dyadobacter soli</name>
    <dbReference type="NCBI Taxonomy" id="659014"/>
    <lineage>
        <taxon>Bacteria</taxon>
        <taxon>Pseudomonadati</taxon>
        <taxon>Bacteroidota</taxon>
        <taxon>Cytophagia</taxon>
        <taxon>Cytophagales</taxon>
        <taxon>Spirosomataceae</taxon>
        <taxon>Dyadobacter</taxon>
    </lineage>
</organism>
<dbReference type="STRING" id="659014.SAMN04487996_122110"/>
<dbReference type="Pfam" id="PF10988">
    <property type="entry name" value="DUF2807"/>
    <property type="match status" value="1"/>
</dbReference>
<keyword evidence="3" id="KW-1185">Reference proteome</keyword>
<dbReference type="InterPro" id="IPR021255">
    <property type="entry name" value="DUF2807"/>
</dbReference>
<feature type="domain" description="Putative auto-transporter adhesin head GIN" evidence="1">
    <location>
        <begin position="70"/>
        <end position="204"/>
    </location>
</feature>
<evidence type="ECO:0000313" key="2">
    <source>
        <dbReference type="EMBL" id="SDG73324.1"/>
    </source>
</evidence>
<evidence type="ECO:0000259" key="1">
    <source>
        <dbReference type="Pfam" id="PF10988"/>
    </source>
</evidence>
<dbReference type="AlphaFoldDB" id="A0A1G7WN60"/>
<name>A0A1G7WN60_9BACT</name>
<accession>A0A1G7WN60</accession>
<dbReference type="Gene3D" id="2.160.20.120">
    <property type="match status" value="1"/>
</dbReference>
<dbReference type="EMBL" id="FNAN01000022">
    <property type="protein sequence ID" value="SDG73324.1"/>
    <property type="molecule type" value="Genomic_DNA"/>
</dbReference>